<proteinExistence type="predicted"/>
<keyword evidence="2" id="KW-0677">Repeat</keyword>
<dbReference type="Pfam" id="PF00400">
    <property type="entry name" value="WD40"/>
    <property type="match status" value="6"/>
</dbReference>
<dbReference type="InterPro" id="IPR011047">
    <property type="entry name" value="Quinoprotein_ADH-like_sf"/>
</dbReference>
<protein>
    <recommendedName>
        <fullName evidence="6">Flagellar associated protein</fullName>
    </recommendedName>
</protein>
<organism evidence="4 5">
    <name type="scientific">Chlamydomonas schloesseri</name>
    <dbReference type="NCBI Taxonomy" id="2026947"/>
    <lineage>
        <taxon>Eukaryota</taxon>
        <taxon>Viridiplantae</taxon>
        <taxon>Chlorophyta</taxon>
        <taxon>core chlorophytes</taxon>
        <taxon>Chlorophyceae</taxon>
        <taxon>CS clade</taxon>
        <taxon>Chlamydomonadales</taxon>
        <taxon>Chlamydomonadaceae</taxon>
        <taxon>Chlamydomonas</taxon>
    </lineage>
</organism>
<dbReference type="SUPFAM" id="SSF50978">
    <property type="entry name" value="WD40 repeat-like"/>
    <property type="match status" value="2"/>
</dbReference>
<dbReference type="PROSITE" id="PS50294">
    <property type="entry name" value="WD_REPEATS_REGION"/>
    <property type="match status" value="4"/>
</dbReference>
<evidence type="ECO:0000313" key="5">
    <source>
        <dbReference type="Proteomes" id="UP000613740"/>
    </source>
</evidence>
<dbReference type="PROSITE" id="PS50082">
    <property type="entry name" value="WD_REPEATS_2"/>
    <property type="match status" value="5"/>
</dbReference>
<comment type="caution">
    <text evidence="4">The sequence shown here is derived from an EMBL/GenBank/DDBJ whole genome shotgun (WGS) entry which is preliminary data.</text>
</comment>
<dbReference type="PANTHER" id="PTHR13720:SF39">
    <property type="entry name" value="F-BOX DOMAIN-CONTAINING PROTEIN"/>
    <property type="match status" value="1"/>
</dbReference>
<dbReference type="SUPFAM" id="SSF50998">
    <property type="entry name" value="Quinoprotein alcohol dehydrogenase-like"/>
    <property type="match status" value="1"/>
</dbReference>
<evidence type="ECO:0000313" key="4">
    <source>
        <dbReference type="EMBL" id="KAG2454466.1"/>
    </source>
</evidence>
<dbReference type="Gene3D" id="2.130.10.10">
    <property type="entry name" value="YVTN repeat-like/Quinoprotein amine dehydrogenase"/>
    <property type="match status" value="4"/>
</dbReference>
<dbReference type="EMBL" id="JAEHOD010000002">
    <property type="protein sequence ID" value="KAG2454466.1"/>
    <property type="molecule type" value="Genomic_DNA"/>
</dbReference>
<dbReference type="Proteomes" id="UP000613740">
    <property type="component" value="Unassembled WGS sequence"/>
</dbReference>
<evidence type="ECO:0000256" key="3">
    <source>
        <dbReference type="PROSITE-ProRule" id="PRU00221"/>
    </source>
</evidence>
<dbReference type="InterPro" id="IPR019775">
    <property type="entry name" value="WD40_repeat_CS"/>
</dbReference>
<dbReference type="AlphaFoldDB" id="A0A835WVL1"/>
<dbReference type="InterPro" id="IPR036322">
    <property type="entry name" value="WD40_repeat_dom_sf"/>
</dbReference>
<dbReference type="InterPro" id="IPR050630">
    <property type="entry name" value="WD_repeat_EMAP"/>
</dbReference>
<feature type="repeat" description="WD" evidence="3">
    <location>
        <begin position="542"/>
        <end position="574"/>
    </location>
</feature>
<keyword evidence="1 3" id="KW-0853">WD repeat</keyword>
<dbReference type="InterPro" id="IPR015943">
    <property type="entry name" value="WD40/YVTN_repeat-like_dom_sf"/>
</dbReference>
<sequence length="618" mass="64901">MPLVLRHIFGLNGQMFGGMRAIPNARGPFNVAQISGASVILGHENNLAPQCTLRGHDDVITAFAMSHGGSMLATGQKGANSDVIVWDVASCAPKYKFQEHDVEVATVSFSADDRLLLSASCFTDAKLFVWDMSTGKIVAKHGLEPGKRISASAWSPALANGRAYTFATAAGEELGLWTVDPYTGMVSGQKVLLGTVRREYTCLAFSADGAWLYCGTTSADVVTVNVQRASVQMTHPVCSGGVGALLLNPDGSGSCLVGGRDGSLSTFNATGGAWRELRPFASVPGSVTSLSLSADGAAFLVGTAQGGVYRLERASLALHTISLAQQGQLTGVAYAPGQPEAVATSSSDGSIFVWNTVDYTLQCRVQEPAQAGGALCCVLTRDAVISGWGDGIIRCHARAGGGATCAQMWMIPGAHALAHSVGVTAMRLSNGGAFLLSGGMGGELRVWDLRSREMAAHMKMHNSRIVDVAVMADDKHVAAASEDRTWSLWDVGSERVRTTWRGQSMFRGMAVSPDKVSVVTVTLDRKIQMWDVRGPDPRWTKVEAHGNEVGCVASDNRGTAFATGGADQAVRVWDWRNGGELGGAACHSAPVAALAFSPDDGGLVSVALDGSMCFWQLA</sequence>
<feature type="repeat" description="WD" evidence="3">
    <location>
        <begin position="97"/>
        <end position="140"/>
    </location>
</feature>
<feature type="repeat" description="WD" evidence="3">
    <location>
        <begin position="584"/>
        <end position="618"/>
    </location>
</feature>
<gene>
    <name evidence="4" type="ORF">HYH02_001485</name>
</gene>
<dbReference type="OrthoDB" id="10264376at2759"/>
<dbReference type="PROSITE" id="PS00678">
    <property type="entry name" value="WD_REPEATS_1"/>
    <property type="match status" value="2"/>
</dbReference>
<evidence type="ECO:0000256" key="2">
    <source>
        <dbReference type="ARBA" id="ARBA00022737"/>
    </source>
</evidence>
<accession>A0A835WVL1</accession>
<evidence type="ECO:0008006" key="6">
    <source>
        <dbReference type="Google" id="ProtNLM"/>
    </source>
</evidence>
<evidence type="ECO:0000256" key="1">
    <source>
        <dbReference type="ARBA" id="ARBA00022574"/>
    </source>
</evidence>
<feature type="repeat" description="WD" evidence="3">
    <location>
        <begin position="458"/>
        <end position="499"/>
    </location>
</feature>
<name>A0A835WVL1_9CHLO</name>
<dbReference type="SMART" id="SM00320">
    <property type="entry name" value="WD40"/>
    <property type="match status" value="11"/>
</dbReference>
<keyword evidence="5" id="KW-1185">Reference proteome</keyword>
<dbReference type="GO" id="GO:0005929">
    <property type="term" value="C:cilium"/>
    <property type="evidence" value="ECO:0007669"/>
    <property type="project" value="UniProtKB-ARBA"/>
</dbReference>
<dbReference type="PANTHER" id="PTHR13720">
    <property type="entry name" value="WD-40 REPEAT PROTEIN"/>
    <property type="match status" value="1"/>
</dbReference>
<feature type="repeat" description="WD" evidence="3">
    <location>
        <begin position="416"/>
        <end position="457"/>
    </location>
</feature>
<dbReference type="PRINTS" id="PR00320">
    <property type="entry name" value="GPROTEINBRPT"/>
</dbReference>
<dbReference type="InterPro" id="IPR020472">
    <property type="entry name" value="WD40_PAC1"/>
</dbReference>
<reference evidence="4" key="1">
    <citation type="journal article" date="2020" name="bioRxiv">
        <title>Comparative genomics of Chlamydomonas.</title>
        <authorList>
            <person name="Craig R.J."/>
            <person name="Hasan A.R."/>
            <person name="Ness R.W."/>
            <person name="Keightley P.D."/>
        </authorList>
    </citation>
    <scope>NUCLEOTIDE SEQUENCE</scope>
    <source>
        <strain evidence="4">CCAP 11/173</strain>
    </source>
</reference>
<dbReference type="InterPro" id="IPR001680">
    <property type="entry name" value="WD40_rpt"/>
</dbReference>